<comment type="caution">
    <text evidence="5">The sequence shown here is derived from an EMBL/GenBank/DDBJ whole genome shotgun (WGS) entry which is preliminary data.</text>
</comment>
<dbReference type="GO" id="GO:0003700">
    <property type="term" value="F:DNA-binding transcription factor activity"/>
    <property type="evidence" value="ECO:0007669"/>
    <property type="project" value="InterPro"/>
</dbReference>
<sequence>MKKTLNQILMDEARQTELHEWMKTVQAAMRQTDIKNPATWTALEKLSKNISAMSWLVKQLRKHCPYPLVDVEQQMALYILTAYCPDNDALGYVMDTYQNYLKSRNREGLRFCMRMQAAINDTGKHPNLNYLYNQITGDMIRQFQSLLVAREQEDTTFLTEEDFRMAEKYLPDFKCNSFKNIVELKAKEVRTGSELAKCCHISETTFRERFQQTFGMNVAKWLREKRKKNIEEMLKHTDMLLTKVAEANDFNSLSTFSDYCKRNFGKSPSEIRKDADNT</sequence>
<gene>
    <name evidence="5" type="ORF">EE52_0201375</name>
</gene>
<feature type="domain" description="HTH araC/xylS-type" evidence="4">
    <location>
        <begin position="176"/>
        <end position="274"/>
    </location>
</feature>
<organism evidence="5">
    <name type="scientific">Bacteroides fragilis</name>
    <dbReference type="NCBI Taxonomy" id="817"/>
    <lineage>
        <taxon>Bacteria</taxon>
        <taxon>Pseudomonadati</taxon>
        <taxon>Bacteroidota</taxon>
        <taxon>Bacteroidia</taxon>
        <taxon>Bacteroidales</taxon>
        <taxon>Bacteroidaceae</taxon>
        <taxon>Bacteroides</taxon>
    </lineage>
</organism>
<evidence type="ECO:0000259" key="4">
    <source>
        <dbReference type="PROSITE" id="PS01124"/>
    </source>
</evidence>
<keyword evidence="1" id="KW-0805">Transcription regulation</keyword>
<dbReference type="PATRIC" id="fig|817.53.peg.289"/>
<dbReference type="SUPFAM" id="SSF46689">
    <property type="entry name" value="Homeodomain-like"/>
    <property type="match status" value="1"/>
</dbReference>
<evidence type="ECO:0000313" key="5">
    <source>
        <dbReference type="EMBL" id="KFX76456.1"/>
    </source>
</evidence>
<dbReference type="PROSITE" id="PS01124">
    <property type="entry name" value="HTH_ARAC_FAMILY_2"/>
    <property type="match status" value="1"/>
</dbReference>
<dbReference type="GO" id="GO:0043565">
    <property type="term" value="F:sequence-specific DNA binding"/>
    <property type="evidence" value="ECO:0007669"/>
    <property type="project" value="InterPro"/>
</dbReference>
<evidence type="ECO:0000256" key="3">
    <source>
        <dbReference type="ARBA" id="ARBA00023163"/>
    </source>
</evidence>
<reference evidence="5" key="1">
    <citation type="book" date="2014" name="THE 24TH EUROPEAN CONGRESS OF CLINICAL MICROBIOLOGY AND INFECTIOUS DISEASES" publisher="ECCMID 2014" city="Barcelona, Spain">
        <title>Identification of resistance genes in three multidrug-resistant Bacteroides fragilis isolates by whole genome sequencing.</title>
        <editorList>
            <person name="Unknown"/>
            <person name="A."/>
        </editorList>
        <authorList>
            <person name="Sydenham T.V."/>
            <person name="Hasman H."/>
            <person name="Wang M."/>
            <person name="Soki J."/>
            <person name="Nagy E."/>
            <person name="Justesen U.S."/>
        </authorList>
    </citation>
    <scope>NUCLEOTIDE SEQUENCE</scope>
    <source>
        <strain evidence="5">DCMOUH0018B</strain>
    </source>
</reference>
<dbReference type="PANTHER" id="PTHR43280">
    <property type="entry name" value="ARAC-FAMILY TRANSCRIPTIONAL REGULATOR"/>
    <property type="match status" value="1"/>
</dbReference>
<reference evidence="5" key="2">
    <citation type="submission" date="2014-07" db="EMBL/GenBank/DDBJ databases">
        <title>Genetics and epidemiology of antimicrobial resistance in B. fragilis group.</title>
        <authorList>
            <person name="Sydenham T.V."/>
            <person name="Hasman H."/>
            <person name="Kemp M."/>
            <person name="Justesen U.S."/>
        </authorList>
    </citation>
    <scope>NUCLEOTIDE SEQUENCE [LARGE SCALE GENOMIC DNA]</scope>
    <source>
        <strain evidence="5">DCMOUH0018B</strain>
    </source>
</reference>
<dbReference type="EMBL" id="JMZZ02000034">
    <property type="protein sequence ID" value="KFX76456.1"/>
    <property type="molecule type" value="Genomic_DNA"/>
</dbReference>
<dbReference type="Pfam" id="PF12833">
    <property type="entry name" value="HTH_18"/>
    <property type="match status" value="1"/>
</dbReference>
<evidence type="ECO:0000256" key="2">
    <source>
        <dbReference type="ARBA" id="ARBA00023125"/>
    </source>
</evidence>
<dbReference type="InterPro" id="IPR009057">
    <property type="entry name" value="Homeodomain-like_sf"/>
</dbReference>
<dbReference type="RefSeq" id="WP_044299463.1">
    <property type="nucleotide sequence ID" value="NZ_CP036542.1"/>
</dbReference>
<keyword evidence="2" id="KW-0238">DNA-binding</keyword>
<evidence type="ECO:0000256" key="1">
    <source>
        <dbReference type="ARBA" id="ARBA00023015"/>
    </source>
</evidence>
<proteinExistence type="predicted"/>
<dbReference type="SMART" id="SM00342">
    <property type="entry name" value="HTH_ARAC"/>
    <property type="match status" value="1"/>
</dbReference>
<dbReference type="InterPro" id="IPR018060">
    <property type="entry name" value="HTH_AraC"/>
</dbReference>
<protein>
    <recommendedName>
        <fullName evidence="4">HTH araC/xylS-type domain-containing protein</fullName>
    </recommendedName>
</protein>
<dbReference type="AlphaFoldDB" id="A0A0I9SE10"/>
<dbReference type="Gene3D" id="1.10.10.60">
    <property type="entry name" value="Homeodomain-like"/>
    <property type="match status" value="1"/>
</dbReference>
<name>A0A0I9SE10_BACFG</name>
<dbReference type="PANTHER" id="PTHR43280:SF10">
    <property type="entry name" value="REGULATORY PROTEIN POCR"/>
    <property type="match status" value="1"/>
</dbReference>
<keyword evidence="3" id="KW-0804">Transcription</keyword>
<accession>A0A0I9SE10</accession>